<evidence type="ECO:0000313" key="2">
    <source>
        <dbReference type="Proteomes" id="UP000756921"/>
    </source>
</evidence>
<protein>
    <submittedName>
        <fullName evidence="1">Phosphoglycerate mutase</fullName>
    </submittedName>
</protein>
<keyword evidence="2" id="KW-1185">Reference proteome</keyword>
<accession>A0A9P6GFH9</accession>
<dbReference type="EMBL" id="WJXW01000007">
    <property type="protein sequence ID" value="KAF9734682.1"/>
    <property type="molecule type" value="Genomic_DNA"/>
</dbReference>
<organism evidence="1 2">
    <name type="scientific">Paraphaeosphaeria minitans</name>
    <dbReference type="NCBI Taxonomy" id="565426"/>
    <lineage>
        <taxon>Eukaryota</taxon>
        <taxon>Fungi</taxon>
        <taxon>Dikarya</taxon>
        <taxon>Ascomycota</taxon>
        <taxon>Pezizomycotina</taxon>
        <taxon>Dothideomycetes</taxon>
        <taxon>Pleosporomycetidae</taxon>
        <taxon>Pleosporales</taxon>
        <taxon>Massarineae</taxon>
        <taxon>Didymosphaeriaceae</taxon>
        <taxon>Paraphaeosphaeria</taxon>
    </lineage>
</organism>
<sequence>MACKCVEKNGVAIPQAGNFNVGSDCSADSIGGDLGGNEYSRVPNTKAYQRRAKHGQGVRNVEEREVGREEWGRHWVEISNDGSMVWEDAESTAEGEQQAEGIAAFLGEARSECLIYFQQPIETLFVDDGN</sequence>
<comment type="caution">
    <text evidence="1">The sequence shown here is derived from an EMBL/GenBank/DDBJ whole genome shotgun (WGS) entry which is preliminary data.</text>
</comment>
<evidence type="ECO:0000313" key="1">
    <source>
        <dbReference type="EMBL" id="KAF9734682.1"/>
    </source>
</evidence>
<reference evidence="1" key="1">
    <citation type="journal article" date="2020" name="Mol. Plant Microbe Interact.">
        <title>Genome Sequence of the Biocontrol Agent Coniothyrium minitans strain Conio (IMI 134523).</title>
        <authorList>
            <person name="Patel D."/>
            <person name="Shittu T.A."/>
            <person name="Baroncelli R."/>
            <person name="Muthumeenakshi S."/>
            <person name="Osborne T.H."/>
            <person name="Janganan T.K."/>
            <person name="Sreenivasaprasad S."/>
        </authorList>
    </citation>
    <scope>NUCLEOTIDE SEQUENCE</scope>
    <source>
        <strain evidence="1">Conio</strain>
    </source>
</reference>
<dbReference type="Proteomes" id="UP000756921">
    <property type="component" value="Unassembled WGS sequence"/>
</dbReference>
<dbReference type="AlphaFoldDB" id="A0A9P6GFH9"/>
<gene>
    <name evidence="1" type="ORF">PMIN01_07585</name>
</gene>
<name>A0A9P6GFH9_9PLEO</name>
<proteinExistence type="predicted"/>